<accession>A0A8X8CR11</accession>
<comment type="similarity">
    <text evidence="1">Belongs to the 'GDSL' lipolytic enzyme family.</text>
</comment>
<sequence length="235" mass="25705">MAIIMTFQQRPKPIYPPYGIDFPQGATGRFCNGRTTTDILGAYLQVLSVNYASAASGIRKETGQKLGERISMDGQLQHHQITVSRINEIIRDKNVATECLSKCLYSVGMGTNDYINNYFRPQFYPSSRLYTPEQHAIALNQELPQQLTTLYDYGARKVTTLFGITPIGCAPAILAAAGTNGSSSSSSSCVDRVNNAVQLFNTGLRFRVRNAPWCPASPITALCIPSRNPRGSGSE</sequence>
<reference evidence="2" key="1">
    <citation type="journal article" date="2020" name="bioRxiv">
        <title>Hybrid origin of Populus tomentosa Carr. identified through genome sequencing and phylogenomic analysis.</title>
        <authorList>
            <person name="An X."/>
            <person name="Gao K."/>
            <person name="Chen Z."/>
            <person name="Li J."/>
            <person name="Yang X."/>
            <person name="Yang X."/>
            <person name="Zhou J."/>
            <person name="Guo T."/>
            <person name="Zhao T."/>
            <person name="Huang S."/>
            <person name="Miao D."/>
            <person name="Khan W.U."/>
            <person name="Rao P."/>
            <person name="Ye M."/>
            <person name="Lei B."/>
            <person name="Liao W."/>
            <person name="Wang J."/>
            <person name="Ji L."/>
            <person name="Li Y."/>
            <person name="Guo B."/>
            <person name="Mustafa N.S."/>
            <person name="Li S."/>
            <person name="Yun Q."/>
            <person name="Keller S.R."/>
            <person name="Mao J."/>
            <person name="Zhang R."/>
            <person name="Strauss S.H."/>
        </authorList>
    </citation>
    <scope>NUCLEOTIDE SEQUENCE</scope>
    <source>
        <strain evidence="2">GM15</strain>
        <tissue evidence="2">Leaf</tissue>
    </source>
</reference>
<comment type="caution">
    <text evidence="2">The sequence shown here is derived from an EMBL/GenBank/DDBJ whole genome shotgun (WGS) entry which is preliminary data.</text>
</comment>
<evidence type="ECO:0000313" key="2">
    <source>
        <dbReference type="EMBL" id="KAG6763299.1"/>
    </source>
</evidence>
<dbReference type="Pfam" id="PF00657">
    <property type="entry name" value="Lipase_GDSL"/>
    <property type="match status" value="1"/>
</dbReference>
<proteinExistence type="inferred from homology"/>
<organism evidence="2 3">
    <name type="scientific">Populus tomentosa</name>
    <name type="common">Chinese white poplar</name>
    <dbReference type="NCBI Taxonomy" id="118781"/>
    <lineage>
        <taxon>Eukaryota</taxon>
        <taxon>Viridiplantae</taxon>
        <taxon>Streptophyta</taxon>
        <taxon>Embryophyta</taxon>
        <taxon>Tracheophyta</taxon>
        <taxon>Spermatophyta</taxon>
        <taxon>Magnoliopsida</taxon>
        <taxon>eudicotyledons</taxon>
        <taxon>Gunneridae</taxon>
        <taxon>Pentapetalae</taxon>
        <taxon>rosids</taxon>
        <taxon>fabids</taxon>
        <taxon>Malpighiales</taxon>
        <taxon>Salicaceae</taxon>
        <taxon>Saliceae</taxon>
        <taxon>Populus</taxon>
    </lineage>
</organism>
<gene>
    <name evidence="2" type="ORF">POTOM_030713</name>
</gene>
<dbReference type="GO" id="GO:0016788">
    <property type="term" value="F:hydrolase activity, acting on ester bonds"/>
    <property type="evidence" value="ECO:0007669"/>
    <property type="project" value="InterPro"/>
</dbReference>
<dbReference type="EMBL" id="JAAWWB010000016">
    <property type="protein sequence ID" value="KAG6763299.1"/>
    <property type="molecule type" value="Genomic_DNA"/>
</dbReference>
<name>A0A8X8CR11_POPTO</name>
<protein>
    <recommendedName>
        <fullName evidence="4">GDSL esterase/lipase</fullName>
    </recommendedName>
</protein>
<dbReference type="PANTHER" id="PTHR45650:SF3">
    <property type="entry name" value="OS01G0748500 PROTEIN"/>
    <property type="match status" value="1"/>
</dbReference>
<dbReference type="AlphaFoldDB" id="A0A8X8CR11"/>
<evidence type="ECO:0000256" key="1">
    <source>
        <dbReference type="ARBA" id="ARBA00008668"/>
    </source>
</evidence>
<dbReference type="Proteomes" id="UP000886885">
    <property type="component" value="Chromosome 8D"/>
</dbReference>
<dbReference type="InterPro" id="IPR001087">
    <property type="entry name" value="GDSL"/>
</dbReference>
<evidence type="ECO:0008006" key="4">
    <source>
        <dbReference type="Google" id="ProtNLM"/>
    </source>
</evidence>
<dbReference type="InterPro" id="IPR051238">
    <property type="entry name" value="GDSL_esterase/lipase"/>
</dbReference>
<keyword evidence="3" id="KW-1185">Reference proteome</keyword>
<evidence type="ECO:0000313" key="3">
    <source>
        <dbReference type="Proteomes" id="UP000886885"/>
    </source>
</evidence>
<dbReference type="OrthoDB" id="1683520at2759"/>
<dbReference type="PANTHER" id="PTHR45650">
    <property type="entry name" value="GDSL-LIKE LIPASE/ACYLHYDROLASE-RELATED"/>
    <property type="match status" value="1"/>
</dbReference>